<evidence type="ECO:0000259" key="2">
    <source>
        <dbReference type="Pfam" id="PF14510"/>
    </source>
</evidence>
<evidence type="ECO:0000313" key="3">
    <source>
        <dbReference type="EMBL" id="KAK1653812.1"/>
    </source>
</evidence>
<dbReference type="EMBL" id="JAUUTY010000004">
    <property type="protein sequence ID" value="KAK1653812.1"/>
    <property type="molecule type" value="Genomic_DNA"/>
</dbReference>
<organism evidence="3 4">
    <name type="scientific">Lolium multiflorum</name>
    <name type="common">Italian ryegrass</name>
    <name type="synonym">Lolium perenne subsp. multiflorum</name>
    <dbReference type="NCBI Taxonomy" id="4521"/>
    <lineage>
        <taxon>Eukaryota</taxon>
        <taxon>Viridiplantae</taxon>
        <taxon>Streptophyta</taxon>
        <taxon>Embryophyta</taxon>
        <taxon>Tracheophyta</taxon>
        <taxon>Spermatophyta</taxon>
        <taxon>Magnoliopsida</taxon>
        <taxon>Liliopsida</taxon>
        <taxon>Poales</taxon>
        <taxon>Poaceae</taxon>
        <taxon>BOP clade</taxon>
        <taxon>Pooideae</taxon>
        <taxon>Poodae</taxon>
        <taxon>Poeae</taxon>
        <taxon>Poeae Chloroplast Group 2 (Poeae type)</taxon>
        <taxon>Loliodinae</taxon>
        <taxon>Loliinae</taxon>
        <taxon>Lolium</taxon>
    </lineage>
</organism>
<feature type="region of interest" description="Disordered" evidence="1">
    <location>
        <begin position="71"/>
        <end position="100"/>
    </location>
</feature>
<name>A0AAD8SKE0_LOLMU</name>
<dbReference type="InterPro" id="IPR029481">
    <property type="entry name" value="ABC_trans_N"/>
</dbReference>
<reference evidence="3" key="1">
    <citation type="submission" date="2023-07" db="EMBL/GenBank/DDBJ databases">
        <title>A chromosome-level genome assembly of Lolium multiflorum.</title>
        <authorList>
            <person name="Chen Y."/>
            <person name="Copetti D."/>
            <person name="Kolliker R."/>
            <person name="Studer B."/>
        </authorList>
    </citation>
    <scope>NUCLEOTIDE SEQUENCE</scope>
    <source>
        <strain evidence="3">02402/16</strain>
        <tissue evidence="3">Leaf</tissue>
    </source>
</reference>
<dbReference type="Proteomes" id="UP001231189">
    <property type="component" value="Unassembled WGS sequence"/>
</dbReference>
<protein>
    <recommendedName>
        <fullName evidence="2">Pleiotropic ABC efflux transporter N-terminal domain-containing protein</fullName>
    </recommendedName>
</protein>
<dbReference type="Pfam" id="PF14510">
    <property type="entry name" value="ABC_trans_N"/>
    <property type="match status" value="1"/>
</dbReference>
<sequence length="100" mass="11136">MEPVEDDAESFLRRVRDRLDLVGIELPQIEVRYEHLSVEADVHVGKRALPTLINATVNTLEHSDRCPQLSLAAGSGDLRVPKDTAQGVRKEGKGLRVPKR</sequence>
<proteinExistence type="predicted"/>
<dbReference type="PANTHER" id="PTHR48040">
    <property type="entry name" value="PLEIOTROPIC DRUG RESISTANCE PROTEIN 1-LIKE ISOFORM X1"/>
    <property type="match status" value="1"/>
</dbReference>
<dbReference type="PANTHER" id="PTHR48040:SF55">
    <property type="entry name" value="OS02G0318500 PROTEIN"/>
    <property type="match status" value="1"/>
</dbReference>
<dbReference type="AlphaFoldDB" id="A0AAD8SKE0"/>
<evidence type="ECO:0000313" key="4">
    <source>
        <dbReference type="Proteomes" id="UP001231189"/>
    </source>
</evidence>
<feature type="domain" description="Pleiotropic ABC efflux transporter N-terminal" evidence="2">
    <location>
        <begin position="6"/>
        <end position="55"/>
    </location>
</feature>
<accession>A0AAD8SKE0</accession>
<comment type="caution">
    <text evidence="3">The sequence shown here is derived from an EMBL/GenBank/DDBJ whole genome shotgun (WGS) entry which is preliminary data.</text>
</comment>
<gene>
    <name evidence="3" type="ORF">QYE76_071617</name>
</gene>
<evidence type="ECO:0000256" key="1">
    <source>
        <dbReference type="SAM" id="MobiDB-lite"/>
    </source>
</evidence>
<keyword evidence="4" id="KW-1185">Reference proteome</keyword>